<dbReference type="PANTHER" id="PTHR48079">
    <property type="entry name" value="PROTEIN YEEZ"/>
    <property type="match status" value="1"/>
</dbReference>
<dbReference type="SUPFAM" id="SSF51735">
    <property type="entry name" value="NAD(P)-binding Rossmann-fold domains"/>
    <property type="match status" value="1"/>
</dbReference>
<dbReference type="InterPro" id="IPR051783">
    <property type="entry name" value="NAD(P)-dependent_oxidoreduct"/>
</dbReference>
<dbReference type="Pfam" id="PF01370">
    <property type="entry name" value="Epimerase"/>
    <property type="match status" value="1"/>
</dbReference>
<dbReference type="EMBL" id="JAVKGT010000007">
    <property type="protein sequence ID" value="MDR5711289.1"/>
    <property type="molecule type" value="Genomic_DNA"/>
</dbReference>
<proteinExistence type="predicted"/>
<evidence type="ECO:0000313" key="2">
    <source>
        <dbReference type="EMBL" id="MDR5711289.1"/>
    </source>
</evidence>
<comment type="caution">
    <text evidence="2">The sequence shown here is derived from an EMBL/GenBank/DDBJ whole genome shotgun (WGS) entry which is preliminary data.</text>
</comment>
<dbReference type="PANTHER" id="PTHR48079:SF6">
    <property type="entry name" value="NAD(P)-BINDING DOMAIN-CONTAINING PROTEIN-RELATED"/>
    <property type="match status" value="1"/>
</dbReference>
<name>A0ABU1FRP2_9MICC</name>
<keyword evidence="3" id="KW-1185">Reference proteome</keyword>
<dbReference type="InterPro" id="IPR036291">
    <property type="entry name" value="NAD(P)-bd_dom_sf"/>
</dbReference>
<dbReference type="InterPro" id="IPR001509">
    <property type="entry name" value="Epimerase_deHydtase"/>
</dbReference>
<accession>A0ABU1FRP2</accession>
<gene>
    <name evidence="2" type="ORF">RH857_03935</name>
</gene>
<feature type="domain" description="NAD-dependent epimerase/dehydratase" evidence="1">
    <location>
        <begin position="18"/>
        <end position="203"/>
    </location>
</feature>
<sequence length="283" mass="30575">MTPFPEARAPRVLLAGCGDLGAHIGLRLHRQGWQVTGVKRRPPSSPLPFPVQTVDLSDPGVRRLPEADAVVVALTADRPDADGYELAYRQTLRGLARTLRQPPERLVFVSSTSVLGDYHGETVTEQTPAVPTRSTARVLKAAEEDARDLFPQVTILRPAGIYGPGRLRTISKVQRAEVADHALMTNRIHRDDLVSAAVALLETPQIVPLVHVVDRQPAPLGDVLRFIASTLGVPVPPHAGPSADTRSPRGKVIDGSLVHRLLGAGGLMYPTYREGYAHVISTL</sequence>
<dbReference type="Proteomes" id="UP001260872">
    <property type="component" value="Unassembled WGS sequence"/>
</dbReference>
<evidence type="ECO:0000313" key="3">
    <source>
        <dbReference type="Proteomes" id="UP001260872"/>
    </source>
</evidence>
<reference evidence="3" key="1">
    <citation type="submission" date="2023-07" db="EMBL/GenBank/DDBJ databases">
        <title>Description of three actinobacteria isolated from air of manufacturing shop in a pharmaceutical factory.</title>
        <authorList>
            <person name="Zhang D.-F."/>
        </authorList>
    </citation>
    <scope>NUCLEOTIDE SEQUENCE [LARGE SCALE GENOMIC DNA]</scope>
    <source>
        <strain evidence="3">CCTCC AB 207010</strain>
    </source>
</reference>
<dbReference type="Gene3D" id="3.40.50.720">
    <property type="entry name" value="NAD(P)-binding Rossmann-like Domain"/>
    <property type="match status" value="1"/>
</dbReference>
<dbReference type="RefSeq" id="WP_310536674.1">
    <property type="nucleotide sequence ID" value="NZ_BAAAOC010000010.1"/>
</dbReference>
<protein>
    <submittedName>
        <fullName evidence="2">NAD-dependent epimerase/dehydratase family protein</fullName>
    </submittedName>
</protein>
<organism evidence="2 3">
    <name type="scientific">Nesterenkonia flava</name>
    <dbReference type="NCBI Taxonomy" id="469799"/>
    <lineage>
        <taxon>Bacteria</taxon>
        <taxon>Bacillati</taxon>
        <taxon>Actinomycetota</taxon>
        <taxon>Actinomycetes</taxon>
        <taxon>Micrococcales</taxon>
        <taxon>Micrococcaceae</taxon>
        <taxon>Nesterenkonia</taxon>
    </lineage>
</organism>
<evidence type="ECO:0000259" key="1">
    <source>
        <dbReference type="Pfam" id="PF01370"/>
    </source>
</evidence>